<sequence>MNNIHIEQITPELTWRLRRDELYPNEMVHQMEMEEDSHGMHFGAFRDNQLVAVVSLFRQGQDFQFRKFAVRADMQGQKIGEALLTYVTDYARAEGGTRIWCNARDTAFGFYRKYGFTATGNIFIRKGINYQIMEKKL</sequence>
<organism evidence="2 3">
    <name type="scientific">Mucilaginibacter straminoryzae</name>
    <dbReference type="NCBI Taxonomy" id="2932774"/>
    <lineage>
        <taxon>Bacteria</taxon>
        <taxon>Pseudomonadati</taxon>
        <taxon>Bacteroidota</taxon>
        <taxon>Sphingobacteriia</taxon>
        <taxon>Sphingobacteriales</taxon>
        <taxon>Sphingobacteriaceae</taxon>
        <taxon>Mucilaginibacter</taxon>
    </lineage>
</organism>
<evidence type="ECO:0000313" key="3">
    <source>
        <dbReference type="Proteomes" id="UP001139450"/>
    </source>
</evidence>
<keyword evidence="3" id="KW-1185">Reference proteome</keyword>
<dbReference type="Proteomes" id="UP001139450">
    <property type="component" value="Unassembled WGS sequence"/>
</dbReference>
<reference evidence="2" key="1">
    <citation type="submission" date="2022-04" db="EMBL/GenBank/DDBJ databases">
        <title>Mucilaginibacter sp. RS28 isolated from freshwater.</title>
        <authorList>
            <person name="Ko S.-R."/>
        </authorList>
    </citation>
    <scope>NUCLEOTIDE SEQUENCE</scope>
    <source>
        <strain evidence="2">RS28</strain>
    </source>
</reference>
<dbReference type="InterPro" id="IPR016181">
    <property type="entry name" value="Acyl_CoA_acyltransferase"/>
</dbReference>
<dbReference type="InterPro" id="IPR000182">
    <property type="entry name" value="GNAT_dom"/>
</dbReference>
<dbReference type="RefSeq" id="WP_245132557.1">
    <property type="nucleotide sequence ID" value="NZ_JALJEJ010000011.1"/>
</dbReference>
<evidence type="ECO:0000259" key="1">
    <source>
        <dbReference type="PROSITE" id="PS51186"/>
    </source>
</evidence>
<dbReference type="Gene3D" id="3.40.630.30">
    <property type="match status" value="1"/>
</dbReference>
<dbReference type="AlphaFoldDB" id="A0A9X2BBE9"/>
<dbReference type="PROSITE" id="PS51186">
    <property type="entry name" value="GNAT"/>
    <property type="match status" value="1"/>
</dbReference>
<accession>A0A9X2BBE9</accession>
<dbReference type="GO" id="GO:0016747">
    <property type="term" value="F:acyltransferase activity, transferring groups other than amino-acyl groups"/>
    <property type="evidence" value="ECO:0007669"/>
    <property type="project" value="InterPro"/>
</dbReference>
<feature type="domain" description="N-acetyltransferase" evidence="1">
    <location>
        <begin position="4"/>
        <end position="137"/>
    </location>
</feature>
<dbReference type="SUPFAM" id="SSF55729">
    <property type="entry name" value="Acyl-CoA N-acyltransferases (Nat)"/>
    <property type="match status" value="1"/>
</dbReference>
<dbReference type="CDD" id="cd04301">
    <property type="entry name" value="NAT_SF"/>
    <property type="match status" value="1"/>
</dbReference>
<evidence type="ECO:0000313" key="2">
    <source>
        <dbReference type="EMBL" id="MCJ8211710.1"/>
    </source>
</evidence>
<gene>
    <name evidence="2" type="ORF">MUY27_18470</name>
</gene>
<comment type="caution">
    <text evidence="2">The sequence shown here is derived from an EMBL/GenBank/DDBJ whole genome shotgun (WGS) entry which is preliminary data.</text>
</comment>
<dbReference type="Pfam" id="PF13673">
    <property type="entry name" value="Acetyltransf_10"/>
    <property type="match status" value="1"/>
</dbReference>
<protein>
    <submittedName>
        <fullName evidence="2">GNAT family N-acetyltransferase</fullName>
    </submittedName>
</protein>
<name>A0A9X2BBE9_9SPHI</name>
<proteinExistence type="predicted"/>
<dbReference type="EMBL" id="JALJEJ010000011">
    <property type="protein sequence ID" value="MCJ8211710.1"/>
    <property type="molecule type" value="Genomic_DNA"/>
</dbReference>